<evidence type="ECO:0008006" key="4">
    <source>
        <dbReference type="Google" id="ProtNLM"/>
    </source>
</evidence>
<reference evidence="2 3" key="1">
    <citation type="submission" date="2023-08" db="EMBL/GenBank/DDBJ databases">
        <title>A Necator americanus chromosomal reference genome.</title>
        <authorList>
            <person name="Ilik V."/>
            <person name="Petrzelkova K.J."/>
            <person name="Pardy F."/>
            <person name="Fuh T."/>
            <person name="Niatou-Singa F.S."/>
            <person name="Gouil Q."/>
            <person name="Baker L."/>
            <person name="Ritchie M.E."/>
            <person name="Jex A.R."/>
            <person name="Gazzola D."/>
            <person name="Li H."/>
            <person name="Toshio Fujiwara R."/>
            <person name="Zhan B."/>
            <person name="Aroian R.V."/>
            <person name="Pafco B."/>
            <person name="Schwarz E.M."/>
        </authorList>
    </citation>
    <scope>NUCLEOTIDE SEQUENCE [LARGE SCALE GENOMIC DNA]</scope>
    <source>
        <strain evidence="2 3">Aroian</strain>
        <tissue evidence="2">Whole animal</tissue>
    </source>
</reference>
<evidence type="ECO:0000313" key="2">
    <source>
        <dbReference type="EMBL" id="KAK6727374.1"/>
    </source>
</evidence>
<feature type="coiled-coil region" evidence="1">
    <location>
        <begin position="99"/>
        <end position="133"/>
    </location>
</feature>
<organism evidence="2 3">
    <name type="scientific">Necator americanus</name>
    <name type="common">Human hookworm</name>
    <dbReference type="NCBI Taxonomy" id="51031"/>
    <lineage>
        <taxon>Eukaryota</taxon>
        <taxon>Metazoa</taxon>
        <taxon>Ecdysozoa</taxon>
        <taxon>Nematoda</taxon>
        <taxon>Chromadorea</taxon>
        <taxon>Rhabditida</taxon>
        <taxon>Rhabditina</taxon>
        <taxon>Rhabditomorpha</taxon>
        <taxon>Strongyloidea</taxon>
        <taxon>Ancylostomatidae</taxon>
        <taxon>Bunostominae</taxon>
        <taxon>Necator</taxon>
    </lineage>
</organism>
<accession>A0ABR1BLQ2</accession>
<keyword evidence="1" id="KW-0175">Coiled coil</keyword>
<gene>
    <name evidence="2" type="primary">Necator_chrI.g1333</name>
    <name evidence="2" type="ORF">RB195_005207</name>
</gene>
<proteinExistence type="predicted"/>
<evidence type="ECO:0000256" key="1">
    <source>
        <dbReference type="SAM" id="Coils"/>
    </source>
</evidence>
<sequence length="180" mass="21303">MSTSPYNQQQQLQIPENFHFMATSLPEAAVVPHTSSRYGNRLDNRKLRAELLREKTLRENVERELELQKKVVSDMTYKMQCAYFMMMQMQEAFRLNNCKQNLMLENSKLKEQIANLEKENARLSEELEKNEKHTECANMEENKEVFNVNEMYSPKNELLLMALNYDMTSRKSPQESKCFS</sequence>
<name>A0ABR1BLQ2_NECAM</name>
<comment type="caution">
    <text evidence="2">The sequence shown here is derived from an EMBL/GenBank/DDBJ whole genome shotgun (WGS) entry which is preliminary data.</text>
</comment>
<dbReference type="EMBL" id="JAVFWL010000001">
    <property type="protein sequence ID" value="KAK6727374.1"/>
    <property type="molecule type" value="Genomic_DNA"/>
</dbReference>
<keyword evidence="3" id="KW-1185">Reference proteome</keyword>
<protein>
    <recommendedName>
        <fullName evidence="4">BZIP domain-containing protein</fullName>
    </recommendedName>
</protein>
<evidence type="ECO:0000313" key="3">
    <source>
        <dbReference type="Proteomes" id="UP001303046"/>
    </source>
</evidence>
<dbReference type="Proteomes" id="UP001303046">
    <property type="component" value="Unassembled WGS sequence"/>
</dbReference>